<reference evidence="1 2" key="1">
    <citation type="submission" date="2018-04" db="EMBL/GenBank/DDBJ databases">
        <authorList>
            <person name="Shneider M.M."/>
            <person name="Kabanova A.P."/>
            <person name="Vo T.N.H."/>
            <person name="Korzhenkov A."/>
            <person name="Samarov N.I."/>
            <person name="Toshchakov S.V."/>
            <person name="Miroshnikov K.K."/>
            <person name="Ignatov A.N."/>
            <person name="Kulikov E.E."/>
            <person name="Miroshnikov K.A."/>
        </authorList>
    </citation>
    <scope>NUCLEOTIDE SEQUENCE [LARGE SCALE GENOMIC DNA]</scope>
</reference>
<evidence type="ECO:0000313" key="2">
    <source>
        <dbReference type="Proteomes" id="UP000224355"/>
    </source>
</evidence>
<dbReference type="Proteomes" id="UP000224355">
    <property type="component" value="Segment"/>
</dbReference>
<proteinExistence type="predicted"/>
<gene>
    <name evidence="1" type="ORF">PP101_09</name>
</gene>
<accession>A0A1J0MER0</accession>
<sequence length="92" mass="10516">MKRCPISGRMLPNRIKVGDKVVYLSQTAYDLTYMRAYTVVATHLSKDQSRIGADHYIKPLKDGEFIVIDDVGDRRFASLDARSLGQWEKIPE</sequence>
<evidence type="ECO:0000313" key="1">
    <source>
        <dbReference type="EMBL" id="APD19675.1"/>
    </source>
</evidence>
<name>A0A1J0MER0_9CAUD</name>
<protein>
    <submittedName>
        <fullName evidence="1">Uncharacterized protein</fullName>
    </submittedName>
</protein>
<dbReference type="EMBL" id="KY087898">
    <property type="protein sequence ID" value="APD19675.1"/>
    <property type="molecule type" value="Genomic_DNA"/>
</dbReference>
<organism evidence="1 2">
    <name type="scientific">Pectobacterium phage PP101</name>
    <dbReference type="NCBI Taxonomy" id="1916414"/>
    <lineage>
        <taxon>Viruses</taxon>
        <taxon>Duplodnaviria</taxon>
        <taxon>Heunggongvirae</taxon>
        <taxon>Uroviricota</taxon>
        <taxon>Caudoviricetes</taxon>
        <taxon>Chaseviridae</taxon>
        <taxon>Cleopatravirinae</taxon>
        <taxon>Suwonvirus</taxon>
        <taxon>Suwonvirus PP101</taxon>
    </lineage>
</organism>
<keyword evidence="2" id="KW-1185">Reference proteome</keyword>